<feature type="chain" id="PRO_5019570408" description="Secreted protein" evidence="1">
    <location>
        <begin position="26"/>
        <end position="86"/>
    </location>
</feature>
<dbReference type="AlphaFoldDB" id="A0A430QQ46"/>
<accession>A0A430QQ46</accession>
<comment type="caution">
    <text evidence="2">The sequence shown here is derived from an EMBL/GenBank/DDBJ whole genome shotgun (WGS) entry which is preliminary data.</text>
</comment>
<keyword evidence="1" id="KW-0732">Signal</keyword>
<proteinExistence type="predicted"/>
<evidence type="ECO:0000256" key="1">
    <source>
        <dbReference type="SAM" id="SignalP"/>
    </source>
</evidence>
<reference evidence="2 3" key="1">
    <citation type="journal article" date="2019" name="PLoS Pathog.">
        <title>Genome sequence of the bovine parasite Schistosoma bovis Tanzania.</title>
        <authorList>
            <person name="Oey H."/>
            <person name="Zakrzewski M."/>
            <person name="Gobert G."/>
            <person name="Gravermann K."/>
            <person name="Stoye J."/>
            <person name="Jones M."/>
            <person name="Mcmanus D."/>
            <person name="Krause L."/>
        </authorList>
    </citation>
    <scope>NUCLEOTIDE SEQUENCE [LARGE SCALE GENOMIC DNA]</scope>
    <source>
        <strain evidence="2 3">TAN1997</strain>
    </source>
</reference>
<evidence type="ECO:0000313" key="3">
    <source>
        <dbReference type="Proteomes" id="UP000290809"/>
    </source>
</evidence>
<evidence type="ECO:0000313" key="2">
    <source>
        <dbReference type="EMBL" id="RTG89825.1"/>
    </source>
</evidence>
<dbReference type="EMBL" id="QMKO01001480">
    <property type="protein sequence ID" value="RTG89825.1"/>
    <property type="molecule type" value="Genomic_DNA"/>
</dbReference>
<sequence>MMPRILVCIVIFTFLDVLMYSNSRAVNPLLKDIAKQAPTGIPKDCGPICRYYYSFVGSGQGGKMYVYKRTQSYNPKHLSATRATAS</sequence>
<feature type="signal peptide" evidence="1">
    <location>
        <begin position="1"/>
        <end position="25"/>
    </location>
</feature>
<gene>
    <name evidence="2" type="ORF">DC041_0007549</name>
</gene>
<evidence type="ECO:0008006" key="4">
    <source>
        <dbReference type="Google" id="ProtNLM"/>
    </source>
</evidence>
<organism evidence="2 3">
    <name type="scientific">Schistosoma bovis</name>
    <name type="common">Blood fluke</name>
    <dbReference type="NCBI Taxonomy" id="6184"/>
    <lineage>
        <taxon>Eukaryota</taxon>
        <taxon>Metazoa</taxon>
        <taxon>Spiralia</taxon>
        <taxon>Lophotrochozoa</taxon>
        <taxon>Platyhelminthes</taxon>
        <taxon>Trematoda</taxon>
        <taxon>Digenea</taxon>
        <taxon>Strigeidida</taxon>
        <taxon>Schistosomatoidea</taxon>
        <taxon>Schistosomatidae</taxon>
        <taxon>Schistosoma</taxon>
    </lineage>
</organism>
<name>A0A430QQ46_SCHBO</name>
<feature type="non-terminal residue" evidence="2">
    <location>
        <position position="86"/>
    </location>
</feature>
<keyword evidence="3" id="KW-1185">Reference proteome</keyword>
<dbReference type="Proteomes" id="UP000290809">
    <property type="component" value="Unassembled WGS sequence"/>
</dbReference>
<protein>
    <recommendedName>
        <fullName evidence="4">Secreted protein</fullName>
    </recommendedName>
</protein>